<sequence length="70" mass="8012">MHKDNPPRCVTIGGSQELTTQFYDHENLLEFMRSSSRCHFDDAFSFWMYGAGTFPRGSNWTATGRYGALL</sequence>
<reference evidence="1 2" key="1">
    <citation type="submission" date="2021-07" db="EMBL/GenBank/DDBJ databases">
        <title>The Aristolochia fimbriata genome: insights into angiosperm evolution, floral development and chemical biosynthesis.</title>
        <authorList>
            <person name="Jiao Y."/>
        </authorList>
    </citation>
    <scope>NUCLEOTIDE SEQUENCE [LARGE SCALE GENOMIC DNA]</scope>
    <source>
        <strain evidence="1">IBCAS-2021</strain>
        <tissue evidence="1">Leaf</tissue>
    </source>
</reference>
<dbReference type="AlphaFoldDB" id="A0AAV7F7D4"/>
<evidence type="ECO:0000313" key="1">
    <source>
        <dbReference type="EMBL" id="KAG9456160.1"/>
    </source>
</evidence>
<evidence type="ECO:0000313" key="2">
    <source>
        <dbReference type="Proteomes" id="UP000825729"/>
    </source>
</evidence>
<dbReference type="Proteomes" id="UP000825729">
    <property type="component" value="Unassembled WGS sequence"/>
</dbReference>
<comment type="caution">
    <text evidence="1">The sequence shown here is derived from an EMBL/GenBank/DDBJ whole genome shotgun (WGS) entry which is preliminary data.</text>
</comment>
<accession>A0AAV7F7D4</accession>
<proteinExistence type="predicted"/>
<keyword evidence="2" id="KW-1185">Reference proteome</keyword>
<protein>
    <submittedName>
        <fullName evidence="1">Uncharacterized protein</fullName>
    </submittedName>
</protein>
<gene>
    <name evidence="1" type="ORF">H6P81_000668</name>
</gene>
<name>A0AAV7F7D4_ARIFI</name>
<dbReference type="EMBL" id="JAINDJ010000002">
    <property type="protein sequence ID" value="KAG9456160.1"/>
    <property type="molecule type" value="Genomic_DNA"/>
</dbReference>
<organism evidence="1 2">
    <name type="scientific">Aristolochia fimbriata</name>
    <name type="common">White veined hardy Dutchman's pipe vine</name>
    <dbReference type="NCBI Taxonomy" id="158543"/>
    <lineage>
        <taxon>Eukaryota</taxon>
        <taxon>Viridiplantae</taxon>
        <taxon>Streptophyta</taxon>
        <taxon>Embryophyta</taxon>
        <taxon>Tracheophyta</taxon>
        <taxon>Spermatophyta</taxon>
        <taxon>Magnoliopsida</taxon>
        <taxon>Magnoliidae</taxon>
        <taxon>Piperales</taxon>
        <taxon>Aristolochiaceae</taxon>
        <taxon>Aristolochia</taxon>
    </lineage>
</organism>